<gene>
    <name evidence="9" type="ORF">M0R88_07090</name>
</gene>
<comment type="similarity">
    <text evidence="2 6 8">Belongs to the citrate synthase family.</text>
</comment>
<evidence type="ECO:0000256" key="8">
    <source>
        <dbReference type="RuleBase" id="RU000441"/>
    </source>
</evidence>
<dbReference type="InterPro" id="IPR016143">
    <property type="entry name" value="Citrate_synth-like_sm_a-sub"/>
</dbReference>
<dbReference type="PRINTS" id="PR00143">
    <property type="entry name" value="CITRTSNTHASE"/>
</dbReference>
<reference evidence="9" key="1">
    <citation type="submission" date="2022-04" db="EMBL/GenBank/DDBJ databases">
        <title>Diverse halophilic archaea isolated from saline environments.</title>
        <authorList>
            <person name="Cui H.-L."/>
        </authorList>
    </citation>
    <scope>NUCLEOTIDE SEQUENCE</scope>
    <source>
        <strain evidence="9">XZYJT40</strain>
    </source>
</reference>
<evidence type="ECO:0000256" key="5">
    <source>
        <dbReference type="ARBA" id="ARBA00049288"/>
    </source>
</evidence>
<dbReference type="PIRSF" id="PIRSF001369">
    <property type="entry name" value="Citrate_synth"/>
    <property type="match status" value="1"/>
</dbReference>
<evidence type="ECO:0000256" key="1">
    <source>
        <dbReference type="ARBA" id="ARBA00004751"/>
    </source>
</evidence>
<dbReference type="Gene3D" id="1.10.230.10">
    <property type="entry name" value="Cytochrome P450-Terp, domain 2"/>
    <property type="match status" value="1"/>
</dbReference>
<dbReference type="EC" id="2.3.3.16" evidence="6"/>
<dbReference type="NCBIfam" id="NF041301">
    <property type="entry name" value="Cit_synth_Halo_CitZ"/>
    <property type="match status" value="1"/>
</dbReference>
<dbReference type="NCBIfam" id="TIGR01800">
    <property type="entry name" value="cit_synth_II"/>
    <property type="match status" value="1"/>
</dbReference>
<dbReference type="GO" id="GO:0036440">
    <property type="term" value="F:citrate synthase activity"/>
    <property type="evidence" value="ECO:0007669"/>
    <property type="project" value="UniProtKB-EC"/>
</dbReference>
<dbReference type="Pfam" id="PF00285">
    <property type="entry name" value="Citrate_synt"/>
    <property type="match status" value="1"/>
</dbReference>
<dbReference type="InterPro" id="IPR016142">
    <property type="entry name" value="Citrate_synth-like_lrg_a-sub"/>
</dbReference>
<feature type="active site" evidence="7">
    <location>
        <position position="316"/>
    </location>
</feature>
<keyword evidence="3" id="KW-0816">Tricarboxylic acid cycle</keyword>
<keyword evidence="4 6" id="KW-0808">Transferase</keyword>
<dbReference type="FunFam" id="1.10.230.10:FF:000003">
    <property type="entry name" value="Citrate synthase"/>
    <property type="match status" value="1"/>
</dbReference>
<dbReference type="InterPro" id="IPR002020">
    <property type="entry name" value="Citrate_synthase"/>
</dbReference>
<dbReference type="KEGG" id="haxz:M0R88_07090"/>
<dbReference type="Gene3D" id="1.10.580.10">
    <property type="entry name" value="Citrate Synthase, domain 1"/>
    <property type="match status" value="1"/>
</dbReference>
<accession>A0A8U0IML2</accession>
<dbReference type="CDD" id="cd06110">
    <property type="entry name" value="BSuCS-II_like"/>
    <property type="match status" value="1"/>
</dbReference>
<dbReference type="PANTHER" id="PTHR11739">
    <property type="entry name" value="CITRATE SYNTHASE"/>
    <property type="match status" value="1"/>
</dbReference>
<dbReference type="RefSeq" id="WP_248656238.1">
    <property type="nucleotide sequence ID" value="NZ_CP096658.1"/>
</dbReference>
<comment type="catalytic activity">
    <reaction evidence="5 6">
        <text>oxaloacetate + acetyl-CoA + H2O = citrate + CoA + H(+)</text>
        <dbReference type="Rhea" id="RHEA:16845"/>
        <dbReference type="ChEBI" id="CHEBI:15377"/>
        <dbReference type="ChEBI" id="CHEBI:15378"/>
        <dbReference type="ChEBI" id="CHEBI:16452"/>
        <dbReference type="ChEBI" id="CHEBI:16947"/>
        <dbReference type="ChEBI" id="CHEBI:57287"/>
        <dbReference type="ChEBI" id="CHEBI:57288"/>
        <dbReference type="EC" id="2.3.3.16"/>
    </reaction>
</comment>
<evidence type="ECO:0000256" key="3">
    <source>
        <dbReference type="ARBA" id="ARBA00022532"/>
    </source>
</evidence>
<dbReference type="Proteomes" id="UP000830434">
    <property type="component" value="Chromosome"/>
</dbReference>
<protein>
    <recommendedName>
        <fullName evidence="6 8">Citrate synthase</fullName>
        <ecNumber evidence="6">2.3.3.16</ecNumber>
    </recommendedName>
</protein>
<dbReference type="InterPro" id="IPR036969">
    <property type="entry name" value="Citrate_synthase_sf"/>
</dbReference>
<dbReference type="InterPro" id="IPR024176">
    <property type="entry name" value="Citrate_synthase_bac-typ"/>
</dbReference>
<dbReference type="GO" id="GO:0006099">
    <property type="term" value="P:tricarboxylic acid cycle"/>
    <property type="evidence" value="ECO:0007669"/>
    <property type="project" value="UniProtKB-KW"/>
</dbReference>
<dbReference type="InterPro" id="IPR011278">
    <property type="entry name" value="2-MeCitrate/Citrate_synth_II"/>
</dbReference>
<dbReference type="SUPFAM" id="SSF48256">
    <property type="entry name" value="Citrate synthase"/>
    <property type="match status" value="1"/>
</dbReference>
<dbReference type="EMBL" id="CP096658">
    <property type="protein sequence ID" value="UPW01851.1"/>
    <property type="molecule type" value="Genomic_DNA"/>
</dbReference>
<evidence type="ECO:0000313" key="10">
    <source>
        <dbReference type="Proteomes" id="UP000830434"/>
    </source>
</evidence>
<sequence>MSEEVKKGLEGVVVAESELSFINGDEGRLIYRGYEIEDLAQNASYEEVLYLLWHGELPTRDELDAFSEEMAAERELDEDVLDTVRKLAEADEQPMAALRTAVSMLSAYDADDSDADPTDRESNLRKGQRITAKIPTIVAAFKRIRDGDDPVEPREDLGHAENFLYMLNDEEPDEVLAETFDMALVLHADHGLNASTFSSMVTSSTLSDLHSAVTSAVGTLAGPLHGGANANVMKMLKELDESGKDAKTWVDDALDRGDRIMGFGHRVYNVKDPRAKILGEKSEELGEAAGDTKWYEMSVEIEEYMQNEKGLAPNVDFYSASTYYQMGIPIDLYTPIFAMSRVGGWIGHVLEQYDDNRLIRPRAKYTGSKQEEWVPTDER</sequence>
<evidence type="ECO:0000256" key="7">
    <source>
        <dbReference type="PIRSR" id="PIRSR001369-1"/>
    </source>
</evidence>
<dbReference type="GO" id="GO:0005829">
    <property type="term" value="C:cytosol"/>
    <property type="evidence" value="ECO:0007669"/>
    <property type="project" value="TreeGrafter"/>
</dbReference>
<name>A0A8U0IML2_9EURY</name>
<organism evidence="9 10">
    <name type="scientific">Halorussus gelatinilyticus</name>
    <dbReference type="NCBI Taxonomy" id="2937524"/>
    <lineage>
        <taxon>Archaea</taxon>
        <taxon>Methanobacteriati</taxon>
        <taxon>Methanobacteriota</taxon>
        <taxon>Stenosarchaea group</taxon>
        <taxon>Halobacteria</taxon>
        <taxon>Halobacteriales</taxon>
        <taxon>Haladaptataceae</taxon>
        <taxon>Halorussus</taxon>
    </lineage>
</organism>
<comment type="pathway">
    <text evidence="1">Carbohydrate metabolism; tricarboxylic acid cycle; isocitrate from oxaloacetate: step 1/2.</text>
</comment>
<dbReference type="GO" id="GO:0005975">
    <property type="term" value="P:carbohydrate metabolic process"/>
    <property type="evidence" value="ECO:0007669"/>
    <property type="project" value="TreeGrafter"/>
</dbReference>
<dbReference type="InterPro" id="IPR054872">
    <property type="entry name" value="Cit_synth_Halo_CitZ"/>
</dbReference>
<feature type="active site" evidence="7">
    <location>
        <position position="265"/>
    </location>
</feature>
<keyword evidence="10" id="KW-1185">Reference proteome</keyword>
<evidence type="ECO:0000313" key="9">
    <source>
        <dbReference type="EMBL" id="UPW01851.1"/>
    </source>
</evidence>
<dbReference type="PANTHER" id="PTHR11739:SF4">
    <property type="entry name" value="CITRATE SYNTHASE, PEROXISOMAL"/>
    <property type="match status" value="1"/>
</dbReference>
<dbReference type="GeneID" id="72189607"/>
<evidence type="ECO:0000256" key="2">
    <source>
        <dbReference type="ARBA" id="ARBA00010566"/>
    </source>
</evidence>
<evidence type="ECO:0000256" key="6">
    <source>
        <dbReference type="PIRNR" id="PIRNR001369"/>
    </source>
</evidence>
<proteinExistence type="inferred from homology"/>
<evidence type="ECO:0000256" key="4">
    <source>
        <dbReference type="ARBA" id="ARBA00022679"/>
    </source>
</evidence>
<dbReference type="AlphaFoldDB" id="A0A8U0IML2"/>